<sequence length="465" mass="53732">MEEFDTYLYETDPKLSKFFDKYNFHDEIEDNETFNNGFTFILPNTTIKISMEKMKDRAKSKIIQAMIISGYFPNSTSWRNINNSVDMNGNIITPLTARGTTVTLNSKSGKSIITFVKNIPGKCPISIYQLSEESELPGIFQEHNNSTHVVNKQSIKKNMRSELAAKFLSAQGLESFCTRYLASFLYYLNTNDQNLLKSLVPLLDYNPITNFMNVFEIHKKDGYFINTMVINDWMNSEVDASSKFYYQVLNKYKINLQDGLIKEINTIRARLYDTKSTNDKINTLNDIYENLVTNNTIGRYKNVYPESTIELLKKAEFDGNIKAAQDEMRTVVDNIINGNTSKNIAREICYHAKLIPRIFNENITFSFSTAQVAEVLNQFINTTYFLSFRITNCEFGGTANIYSESGPGRELVDPVSYYYKHNIMNNSTNTEHSELDELVDKIKEYKSKKQHIPFELIKRFDELTQ</sequence>
<organism evidence="1">
    <name type="scientific">viral metagenome</name>
    <dbReference type="NCBI Taxonomy" id="1070528"/>
    <lineage>
        <taxon>unclassified sequences</taxon>
        <taxon>metagenomes</taxon>
        <taxon>organismal metagenomes</taxon>
    </lineage>
</organism>
<evidence type="ECO:0000313" key="1">
    <source>
        <dbReference type="EMBL" id="QHS89690.1"/>
    </source>
</evidence>
<dbReference type="EMBL" id="MN739116">
    <property type="protein sequence ID" value="QHS89690.1"/>
    <property type="molecule type" value="Genomic_DNA"/>
</dbReference>
<reference evidence="1" key="1">
    <citation type="journal article" date="2020" name="Nature">
        <title>Giant virus diversity and host interactions through global metagenomics.</title>
        <authorList>
            <person name="Schulz F."/>
            <person name="Roux S."/>
            <person name="Paez-Espino D."/>
            <person name="Jungbluth S."/>
            <person name="Walsh D.A."/>
            <person name="Denef V.J."/>
            <person name="McMahon K.D."/>
            <person name="Konstantinidis K.T."/>
            <person name="Eloe-Fadrosh E.A."/>
            <person name="Kyrpides N.C."/>
            <person name="Woyke T."/>
        </authorList>
    </citation>
    <scope>NUCLEOTIDE SEQUENCE</scope>
    <source>
        <strain evidence="1">GVMAG-M-3300010160-26</strain>
    </source>
</reference>
<dbReference type="AlphaFoldDB" id="A0A6C0BCB9"/>
<proteinExistence type="predicted"/>
<accession>A0A6C0BCB9</accession>
<name>A0A6C0BCB9_9ZZZZ</name>
<protein>
    <submittedName>
        <fullName evidence="1">Uncharacterized protein</fullName>
    </submittedName>
</protein>